<organism evidence="1">
    <name type="scientific">Sesamum radiatum</name>
    <name type="common">Black benniseed</name>
    <dbReference type="NCBI Taxonomy" id="300843"/>
    <lineage>
        <taxon>Eukaryota</taxon>
        <taxon>Viridiplantae</taxon>
        <taxon>Streptophyta</taxon>
        <taxon>Embryophyta</taxon>
        <taxon>Tracheophyta</taxon>
        <taxon>Spermatophyta</taxon>
        <taxon>Magnoliopsida</taxon>
        <taxon>eudicotyledons</taxon>
        <taxon>Gunneridae</taxon>
        <taxon>Pentapetalae</taxon>
        <taxon>asterids</taxon>
        <taxon>lamiids</taxon>
        <taxon>Lamiales</taxon>
        <taxon>Pedaliaceae</taxon>
        <taxon>Sesamum</taxon>
    </lineage>
</organism>
<reference evidence="1" key="2">
    <citation type="journal article" date="2024" name="Plant">
        <title>Genomic evolution and insights into agronomic trait innovations of Sesamum species.</title>
        <authorList>
            <person name="Miao H."/>
            <person name="Wang L."/>
            <person name="Qu L."/>
            <person name="Liu H."/>
            <person name="Sun Y."/>
            <person name="Le M."/>
            <person name="Wang Q."/>
            <person name="Wei S."/>
            <person name="Zheng Y."/>
            <person name="Lin W."/>
            <person name="Duan Y."/>
            <person name="Cao H."/>
            <person name="Xiong S."/>
            <person name="Wang X."/>
            <person name="Wei L."/>
            <person name="Li C."/>
            <person name="Ma Q."/>
            <person name="Ju M."/>
            <person name="Zhao R."/>
            <person name="Li G."/>
            <person name="Mu C."/>
            <person name="Tian Q."/>
            <person name="Mei H."/>
            <person name="Zhang T."/>
            <person name="Gao T."/>
            <person name="Zhang H."/>
        </authorList>
    </citation>
    <scope>NUCLEOTIDE SEQUENCE</scope>
    <source>
        <strain evidence="1">G02</strain>
    </source>
</reference>
<proteinExistence type="predicted"/>
<dbReference type="AlphaFoldDB" id="A0AAW2TGN6"/>
<name>A0AAW2TGN6_SESRA</name>
<accession>A0AAW2TGN6</accession>
<reference evidence="1" key="1">
    <citation type="submission" date="2020-06" db="EMBL/GenBank/DDBJ databases">
        <authorList>
            <person name="Li T."/>
            <person name="Hu X."/>
            <person name="Zhang T."/>
            <person name="Song X."/>
            <person name="Zhang H."/>
            <person name="Dai N."/>
            <person name="Sheng W."/>
            <person name="Hou X."/>
            <person name="Wei L."/>
        </authorList>
    </citation>
    <scope>NUCLEOTIDE SEQUENCE</scope>
    <source>
        <strain evidence="1">G02</strain>
        <tissue evidence="1">Leaf</tissue>
    </source>
</reference>
<gene>
    <name evidence="1" type="ORF">Sradi_2047600</name>
</gene>
<evidence type="ECO:0000313" key="1">
    <source>
        <dbReference type="EMBL" id="KAL0404068.1"/>
    </source>
</evidence>
<dbReference type="EMBL" id="JACGWJ010000008">
    <property type="protein sequence ID" value="KAL0404068.1"/>
    <property type="molecule type" value="Genomic_DNA"/>
</dbReference>
<protein>
    <submittedName>
        <fullName evidence="1">Uncharacterized protein</fullName>
    </submittedName>
</protein>
<comment type="caution">
    <text evidence="1">The sequence shown here is derived from an EMBL/GenBank/DDBJ whole genome shotgun (WGS) entry which is preliminary data.</text>
</comment>
<sequence length="55" mass="5746">MAGVRQFRGSSSAMTVSVKGMPCCSSSEAPSIRYFTSCSPFCKCSKRASHCGGTS</sequence>